<evidence type="ECO:0000313" key="3">
    <source>
        <dbReference type="EMBL" id="MEY1660750.1"/>
    </source>
</evidence>
<reference evidence="3 4" key="1">
    <citation type="submission" date="2024-07" db="EMBL/GenBank/DDBJ databases">
        <authorList>
            <person name="Ren Q."/>
        </authorList>
    </citation>
    <scope>NUCLEOTIDE SEQUENCE [LARGE SCALE GENOMIC DNA]</scope>
    <source>
        <strain evidence="3 4">REN37</strain>
    </source>
</reference>
<dbReference type="PANTHER" id="PTHR30570">
    <property type="entry name" value="PERIPLASMIC PHOSPHATE BINDING COMPONENT OF PHOSPHATE ABC TRANSPORTER"/>
    <property type="match status" value="1"/>
</dbReference>
<dbReference type="EMBL" id="JBGCUO010000001">
    <property type="protein sequence ID" value="MEY1660750.1"/>
    <property type="molecule type" value="Genomic_DNA"/>
</dbReference>
<proteinExistence type="predicted"/>
<dbReference type="Proteomes" id="UP001562065">
    <property type="component" value="Unassembled WGS sequence"/>
</dbReference>
<dbReference type="PANTHER" id="PTHR30570:SF1">
    <property type="entry name" value="PHOSPHATE-BINDING PROTEIN PSTS"/>
    <property type="match status" value="1"/>
</dbReference>
<dbReference type="RefSeq" id="WP_369453993.1">
    <property type="nucleotide sequence ID" value="NZ_JBGCUO010000001.1"/>
</dbReference>
<feature type="domain" description="PBP" evidence="2">
    <location>
        <begin position="6"/>
        <end position="293"/>
    </location>
</feature>
<dbReference type="SUPFAM" id="SSF53850">
    <property type="entry name" value="Periplasmic binding protein-like II"/>
    <property type="match status" value="1"/>
</dbReference>
<protein>
    <submittedName>
        <fullName evidence="3">Substrate-binding domain-containing protein</fullName>
    </submittedName>
</protein>
<comment type="caution">
    <text evidence="3">The sequence shown here is derived from an EMBL/GenBank/DDBJ whole genome shotgun (WGS) entry which is preliminary data.</text>
</comment>
<dbReference type="InterPro" id="IPR024370">
    <property type="entry name" value="PBP_domain"/>
</dbReference>
<keyword evidence="1" id="KW-0732">Signal</keyword>
<evidence type="ECO:0000256" key="1">
    <source>
        <dbReference type="ARBA" id="ARBA00022729"/>
    </source>
</evidence>
<evidence type="ECO:0000313" key="4">
    <source>
        <dbReference type="Proteomes" id="UP001562065"/>
    </source>
</evidence>
<dbReference type="Pfam" id="PF12849">
    <property type="entry name" value="PBP_like_2"/>
    <property type="match status" value="1"/>
</dbReference>
<dbReference type="Gene3D" id="3.40.190.10">
    <property type="entry name" value="Periplasmic binding protein-like II"/>
    <property type="match status" value="2"/>
</dbReference>
<organism evidence="3 4">
    <name type="scientific">Isoalcanivorax beigongshangi</name>
    <dbReference type="NCBI Taxonomy" id="3238810"/>
    <lineage>
        <taxon>Bacteria</taxon>
        <taxon>Pseudomonadati</taxon>
        <taxon>Pseudomonadota</taxon>
        <taxon>Gammaproteobacteria</taxon>
        <taxon>Oceanospirillales</taxon>
        <taxon>Alcanivoracaceae</taxon>
        <taxon>Isoalcanivorax</taxon>
    </lineage>
</organism>
<gene>
    <name evidence="3" type="ORF">AB5I84_01140</name>
</gene>
<name>A0ABV4AGH5_9GAMM</name>
<evidence type="ECO:0000259" key="2">
    <source>
        <dbReference type="Pfam" id="PF12849"/>
    </source>
</evidence>
<sequence length="329" mass="35229">MSLTAVAAPAMARDTIQIAGSSTVLPFASIVAEEFGNAFAQFKTPVVGSGGSSGGLRQFCQGVGANTIDIANASRPIKSGEVESCNKAGVKQILEIQVGYDGIVFASRADKGAFKLEPRHVFAAAAAKVEKDGKLVANPYTRWNQIDSSLPNQEIILVIPASNHGTREVFEEKVILDGCTSFDTFKAMDKDAQGKACLGMRQDGRVIEIAGDYTETLARLQAQSDAVGVFGLSFYEQNRDRLQVATMNGVTPSLETIGSGQYPVSRPLYFYVKGEHIGVVPGVEQYVEYFLSDAVSGFGSPLEEAGLIPMNDQERAKVLADFKARKAVK</sequence>
<accession>A0ABV4AGH5</accession>
<keyword evidence="4" id="KW-1185">Reference proteome</keyword>
<dbReference type="InterPro" id="IPR050811">
    <property type="entry name" value="Phosphate_ABC_transporter"/>
</dbReference>